<dbReference type="EMBL" id="AF293442">
    <property type="protein sequence ID" value="AAG30198.1"/>
    <property type="molecule type" value="Genomic_DNA"/>
</dbReference>
<proteinExistence type="predicted"/>
<dbReference type="AlphaFoldDB" id="Q9F6D1"/>
<dbReference type="Gene3D" id="3.50.50.60">
    <property type="entry name" value="FAD/NAD(P)-binding domain"/>
    <property type="match status" value="2"/>
</dbReference>
<evidence type="ECO:0000313" key="6">
    <source>
        <dbReference type="EMBL" id="AAG30198.1"/>
    </source>
</evidence>
<dbReference type="InterPro" id="IPR050641">
    <property type="entry name" value="RIFMO-like"/>
</dbReference>
<organism evidence="6">
    <name type="scientific">Streptomyces sp. R1128</name>
    <dbReference type="NCBI Taxonomy" id="140437"/>
    <lineage>
        <taxon>Bacteria</taxon>
        <taxon>Bacillati</taxon>
        <taxon>Actinomycetota</taxon>
        <taxon>Actinomycetes</taxon>
        <taxon>Kitasatosporales</taxon>
        <taxon>Streptomycetaceae</taxon>
        <taxon>Streptomyces</taxon>
    </lineage>
</organism>
<dbReference type="InterPro" id="IPR036188">
    <property type="entry name" value="FAD/NAD-bd_sf"/>
</dbReference>
<keyword evidence="2" id="KW-0285">Flavoprotein</keyword>
<feature type="domain" description="FAD-binding" evidence="5">
    <location>
        <begin position="2"/>
        <end position="330"/>
    </location>
</feature>
<dbReference type="Pfam" id="PF21274">
    <property type="entry name" value="Rng_hyd_C"/>
    <property type="match status" value="1"/>
</dbReference>
<keyword evidence="3" id="KW-0274">FAD</keyword>
<gene>
    <name evidence="6" type="primary">zhuK</name>
</gene>
<dbReference type="SUPFAM" id="SSF51905">
    <property type="entry name" value="FAD/NAD(P)-binding domain"/>
    <property type="match status" value="1"/>
</dbReference>
<evidence type="ECO:0000256" key="4">
    <source>
        <dbReference type="SAM" id="MobiDB-lite"/>
    </source>
</evidence>
<evidence type="ECO:0000256" key="3">
    <source>
        <dbReference type="ARBA" id="ARBA00022827"/>
    </source>
</evidence>
<dbReference type="GO" id="GO:0016709">
    <property type="term" value="F:oxidoreductase activity, acting on paired donors, with incorporation or reduction of molecular oxygen, NAD(P)H as one donor, and incorporation of one atom of oxygen"/>
    <property type="evidence" value="ECO:0007669"/>
    <property type="project" value="UniProtKB-ARBA"/>
</dbReference>
<dbReference type="PANTHER" id="PTHR43004">
    <property type="entry name" value="TRK SYSTEM POTASSIUM UPTAKE PROTEIN"/>
    <property type="match status" value="1"/>
</dbReference>
<feature type="compositionally biased region" description="Polar residues" evidence="4">
    <location>
        <begin position="496"/>
        <end position="507"/>
    </location>
</feature>
<dbReference type="PRINTS" id="PR00420">
    <property type="entry name" value="RNGMNOXGNASE"/>
</dbReference>
<name>Q9F6D1_9ACTN</name>
<reference evidence="6" key="1">
    <citation type="journal article" date="2000" name="J. Biol. Chem.">
        <title>Cloning, nucleotide sequence, and heterologous expression of the biosynthetic gene cluster for R1128, a non-steroidal estrogen receptor antagonist. Insights into an unusual priming mechanism.</title>
        <authorList>
            <person name="Marti T."/>
            <person name="Hu Z."/>
            <person name="Pohl N.L."/>
            <person name="Shah A.N."/>
            <person name="Khosla C."/>
        </authorList>
    </citation>
    <scope>NUCLEOTIDE SEQUENCE</scope>
    <source>
        <strain evidence="6">R1128</strain>
    </source>
</reference>
<dbReference type="SMR" id="Q9F6D1"/>
<dbReference type="Gene3D" id="3.30.70.2450">
    <property type="match status" value="1"/>
</dbReference>
<evidence type="ECO:0000259" key="5">
    <source>
        <dbReference type="Pfam" id="PF01494"/>
    </source>
</evidence>
<protein>
    <submittedName>
        <fullName evidence="6">Oxygenase</fullName>
    </submittedName>
</protein>
<feature type="compositionally biased region" description="Low complexity" evidence="4">
    <location>
        <begin position="508"/>
        <end position="517"/>
    </location>
</feature>
<sequence>MDADVIIAGAGPTGLMLAAELRLAGADVLILELLPEPTGQSRALGINPRAVELLDARGLMGRFADQHTITNSHYGALHRPLDFSRLDTAHGVMMVPQRRTEKELGEWARGLGARILHGHTVVGLTQYADRVEVEADTSEGTRTFTARYVVGADGSRSSVRQLSGIGYPGVPSTVDALMCDVSGLDLAFKFFERNDRGLWAVFPVGDGVFRVVVYAFDRPPVRGADAPSFEEVNDAARTIAGIDLTGGTPHWLSRHGNTTRIADRFRAERVFLAGDAAHVVPPAGGQLLTTGLHDATNLGWKLGAAVAGWGSDDLLDSYQDERYPVAERIILNARVQNLLMSGGLDIAALRELFTELVEFDEVNFYLSGQLSAVSVRYDVGGDHPMLGLGLPHRTLETDAGEVTTTELLRSARGLLLEVGDAPGFADLVAPYADRVDVRVARVPAGSPGFDGVTAVLVRPDTHVAWVAETPAGADAADADRDALGTALRRWFGAPADTNSGAESGTESGTQTAAPVGAGTAGGTP</sequence>
<evidence type="ECO:0000256" key="1">
    <source>
        <dbReference type="ARBA" id="ARBA00001974"/>
    </source>
</evidence>
<evidence type="ECO:0000256" key="2">
    <source>
        <dbReference type="ARBA" id="ARBA00022630"/>
    </source>
</evidence>
<accession>Q9F6D1</accession>
<dbReference type="Gene3D" id="3.40.30.120">
    <property type="match status" value="1"/>
</dbReference>
<feature type="region of interest" description="Disordered" evidence="4">
    <location>
        <begin position="493"/>
        <end position="524"/>
    </location>
</feature>
<dbReference type="InterPro" id="IPR002938">
    <property type="entry name" value="FAD-bd"/>
</dbReference>
<comment type="cofactor">
    <cofactor evidence="1">
        <name>FAD</name>
        <dbReference type="ChEBI" id="CHEBI:57692"/>
    </cofactor>
</comment>
<dbReference type="GO" id="GO:0071949">
    <property type="term" value="F:FAD binding"/>
    <property type="evidence" value="ECO:0007669"/>
    <property type="project" value="InterPro"/>
</dbReference>
<dbReference type="PANTHER" id="PTHR43004:SF19">
    <property type="entry name" value="BINDING MONOOXYGENASE, PUTATIVE (JCVI)-RELATED"/>
    <property type="match status" value="1"/>
</dbReference>
<dbReference type="Pfam" id="PF01494">
    <property type="entry name" value="FAD_binding_3"/>
    <property type="match status" value="1"/>
</dbReference>